<dbReference type="GO" id="GO:0003824">
    <property type="term" value="F:catalytic activity"/>
    <property type="evidence" value="ECO:0007669"/>
    <property type="project" value="InterPro"/>
</dbReference>
<evidence type="ECO:0000313" key="2">
    <source>
        <dbReference type="EMBL" id="QVL30251.1"/>
    </source>
</evidence>
<evidence type="ECO:0000313" key="3">
    <source>
        <dbReference type="Proteomes" id="UP000676194"/>
    </source>
</evidence>
<sequence length="258" mass="29440">MTDSFGFKPSPQEHVMRIATYNLLKGGTKRTHWKEMIESHLVDLLLTQESARPDLHLTPDMFPDFQKQFVWEMSENKGWGSAIFSRDGRLEAIQVPGFSGWAVGAKITNATWQRDLCESIFVFSLHAPELMGGYAKAVNKFLDEVKMIAGQNEVIIGGDFNLTVSRWLSPEKKISKHDLAIQARLADEFALMNCWQEANPGQELHQTLRWTNNRETVYHCDGIFVPKSWKSRLQSCRVLSGEEWDRLSDHNPVVATFG</sequence>
<evidence type="ECO:0000259" key="1">
    <source>
        <dbReference type="Pfam" id="PF03372"/>
    </source>
</evidence>
<protein>
    <recommendedName>
        <fullName evidence="1">Endonuclease/exonuclease/phosphatase domain-containing protein</fullName>
    </recommendedName>
</protein>
<proteinExistence type="predicted"/>
<gene>
    <name evidence="2" type="ORF">KIH39_15465</name>
</gene>
<dbReference type="AlphaFoldDB" id="A0A8E6EWK8"/>
<keyword evidence="3" id="KW-1185">Reference proteome</keyword>
<name>A0A8E6EWK8_9BACT</name>
<accession>A0A8E6EWK8</accession>
<feature type="domain" description="Endonuclease/exonuclease/phosphatase" evidence="1">
    <location>
        <begin position="19"/>
        <end position="250"/>
    </location>
</feature>
<organism evidence="2 3">
    <name type="scientific">Telmatocola sphagniphila</name>
    <dbReference type="NCBI Taxonomy" id="1123043"/>
    <lineage>
        <taxon>Bacteria</taxon>
        <taxon>Pseudomonadati</taxon>
        <taxon>Planctomycetota</taxon>
        <taxon>Planctomycetia</taxon>
        <taxon>Gemmatales</taxon>
        <taxon>Gemmataceae</taxon>
    </lineage>
</organism>
<dbReference type="Pfam" id="PF03372">
    <property type="entry name" value="Exo_endo_phos"/>
    <property type="match status" value="1"/>
</dbReference>
<dbReference type="InterPro" id="IPR036691">
    <property type="entry name" value="Endo/exonu/phosph_ase_sf"/>
</dbReference>
<dbReference type="InterPro" id="IPR005135">
    <property type="entry name" value="Endo/exonuclease/phosphatase"/>
</dbReference>
<dbReference type="KEGG" id="tsph:KIH39_15465"/>
<dbReference type="Proteomes" id="UP000676194">
    <property type="component" value="Chromosome"/>
</dbReference>
<dbReference type="SUPFAM" id="SSF56219">
    <property type="entry name" value="DNase I-like"/>
    <property type="match status" value="1"/>
</dbReference>
<dbReference type="Gene3D" id="3.60.10.10">
    <property type="entry name" value="Endonuclease/exonuclease/phosphatase"/>
    <property type="match status" value="1"/>
</dbReference>
<reference evidence="2" key="1">
    <citation type="submission" date="2021-05" db="EMBL/GenBank/DDBJ databases">
        <title>Complete genome sequence of the cellulolytic planctomycete Telmatocola sphagniphila SP2T and characterization of the first cellulase from planctomycetes.</title>
        <authorList>
            <person name="Rakitin A.L."/>
            <person name="Beletsky A.V."/>
            <person name="Naumoff D.G."/>
            <person name="Kulichevskaya I.S."/>
            <person name="Mardanov A.V."/>
            <person name="Ravin N.V."/>
            <person name="Dedysh S.N."/>
        </authorList>
    </citation>
    <scope>NUCLEOTIDE SEQUENCE</scope>
    <source>
        <strain evidence="2">SP2T</strain>
    </source>
</reference>
<dbReference type="RefSeq" id="WP_213494128.1">
    <property type="nucleotide sequence ID" value="NZ_CP074694.1"/>
</dbReference>
<dbReference type="EMBL" id="CP074694">
    <property type="protein sequence ID" value="QVL30251.1"/>
    <property type="molecule type" value="Genomic_DNA"/>
</dbReference>